<protein>
    <submittedName>
        <fullName evidence="2">SFRICE_029495</fullName>
    </submittedName>
</protein>
<reference evidence="2" key="1">
    <citation type="submission" date="2016-07" db="EMBL/GenBank/DDBJ databases">
        <authorList>
            <person name="Bretaudeau A."/>
        </authorList>
    </citation>
    <scope>NUCLEOTIDE SEQUENCE</scope>
    <source>
        <strain evidence="2">Rice</strain>
        <tissue evidence="2">Whole body</tissue>
    </source>
</reference>
<name>A0A2H1WAH2_SPOFR</name>
<organism evidence="2">
    <name type="scientific">Spodoptera frugiperda</name>
    <name type="common">Fall armyworm</name>
    <dbReference type="NCBI Taxonomy" id="7108"/>
    <lineage>
        <taxon>Eukaryota</taxon>
        <taxon>Metazoa</taxon>
        <taxon>Ecdysozoa</taxon>
        <taxon>Arthropoda</taxon>
        <taxon>Hexapoda</taxon>
        <taxon>Insecta</taxon>
        <taxon>Pterygota</taxon>
        <taxon>Neoptera</taxon>
        <taxon>Endopterygota</taxon>
        <taxon>Lepidoptera</taxon>
        <taxon>Glossata</taxon>
        <taxon>Ditrysia</taxon>
        <taxon>Noctuoidea</taxon>
        <taxon>Noctuidae</taxon>
        <taxon>Amphipyrinae</taxon>
        <taxon>Spodoptera</taxon>
    </lineage>
</organism>
<dbReference type="EMBL" id="ODYU01007376">
    <property type="protein sequence ID" value="SOQ50081.1"/>
    <property type="molecule type" value="Genomic_DNA"/>
</dbReference>
<feature type="chain" id="PRO_5013749302" evidence="1">
    <location>
        <begin position="24"/>
        <end position="149"/>
    </location>
</feature>
<keyword evidence="1" id="KW-0732">Signal</keyword>
<sequence length="149" mass="16610">MKLFNLLVLVLAVVAMLMGGASAHPKRPKVIVLNHHGTQEHTLTYVNNTLNTRSMAAGRFNVPRVTNYYGDRTLNKRIPYLLNNLPADIRSEAKLNRFKHCSCSQQFFMVLSNDDTLNNKSGVGVTGAVGTAHQIYAQYKADQTIHRKG</sequence>
<gene>
    <name evidence="2" type="ORF">SFRICE_029495</name>
</gene>
<feature type="signal peptide" evidence="1">
    <location>
        <begin position="1"/>
        <end position="23"/>
    </location>
</feature>
<dbReference type="AlphaFoldDB" id="A0A2H1WAH2"/>
<evidence type="ECO:0000256" key="1">
    <source>
        <dbReference type="SAM" id="SignalP"/>
    </source>
</evidence>
<evidence type="ECO:0000313" key="2">
    <source>
        <dbReference type="EMBL" id="SOQ50081.1"/>
    </source>
</evidence>
<proteinExistence type="predicted"/>
<accession>A0A2H1WAH2</accession>